<sequence>MKNFTEIIKEIKAPSIEDNIELIKSSKAKKDNVENYKISKEINAYNLYLYLFARFGKPNGLLSLFREEDSDQMFHWHYIFEYNDSIIQIMCTTYRIEVFMPTNLVSSQDECISFLKQLIEDIQNYKAEATKTRKIIENWEMIVNPFAKVQKQINIFIDEIENLVSEIPDFKHSHVDGTELSLEEFSKWAQLTEELSAKSYALKCLVPVYIETFLNFTIQILAKQEIKDDRDKFEEYIREQIHIKIQKLHEKCIGFIYPIDWEGDICKSIHTIFNKRNDLLHGNFNIKSLKYGEIGFIKNMPLFKKFSSFQEDILNLSLATENSNVAIKEIEDAQLFMMYVLISLDTSTRKELKRMLESYTLGWNKSTKRFGILFNNNSVDFKVG</sequence>
<comment type="caution">
    <text evidence="1">The sequence shown here is derived from an EMBL/GenBank/DDBJ whole genome shotgun (WGS) entry which is preliminary data.</text>
</comment>
<dbReference type="OrthoDB" id="1491436at2"/>
<accession>A0A4Q1ASB6</accession>
<proteinExistence type="predicted"/>
<evidence type="ECO:0000313" key="2">
    <source>
        <dbReference type="Proteomes" id="UP000289758"/>
    </source>
</evidence>
<dbReference type="AlphaFoldDB" id="A0A4Q1ASB6"/>
<gene>
    <name evidence="1" type="ORF">CRV07_01770</name>
</gene>
<protein>
    <submittedName>
        <fullName evidence="1">Uncharacterized protein</fullName>
    </submittedName>
</protein>
<evidence type="ECO:0000313" key="1">
    <source>
        <dbReference type="EMBL" id="RXK08554.1"/>
    </source>
</evidence>
<keyword evidence="2" id="KW-1185">Reference proteome</keyword>
<reference evidence="1 2" key="1">
    <citation type="submission" date="2017-10" db="EMBL/GenBank/DDBJ databases">
        <title>Genomics of the genus Arcobacter.</title>
        <authorList>
            <person name="Perez-Cataluna A."/>
            <person name="Figueras M.J."/>
        </authorList>
    </citation>
    <scope>NUCLEOTIDE SEQUENCE [LARGE SCALE GENOMIC DNA]</scope>
    <source>
        <strain evidence="1 2">CECT 8441</strain>
    </source>
</reference>
<dbReference type="RefSeq" id="WP_129086111.1">
    <property type="nucleotide sequence ID" value="NZ_CP053836.1"/>
</dbReference>
<dbReference type="EMBL" id="PDKK01000001">
    <property type="protein sequence ID" value="RXK08554.1"/>
    <property type="molecule type" value="Genomic_DNA"/>
</dbReference>
<name>A0A4Q1ASB6_9BACT</name>
<dbReference type="Proteomes" id="UP000289758">
    <property type="component" value="Unassembled WGS sequence"/>
</dbReference>
<organism evidence="1 2">
    <name type="scientific">Halarcobacter ebronensis</name>
    <dbReference type="NCBI Taxonomy" id="1462615"/>
    <lineage>
        <taxon>Bacteria</taxon>
        <taxon>Pseudomonadati</taxon>
        <taxon>Campylobacterota</taxon>
        <taxon>Epsilonproteobacteria</taxon>
        <taxon>Campylobacterales</taxon>
        <taxon>Arcobacteraceae</taxon>
        <taxon>Halarcobacter</taxon>
    </lineage>
</organism>